<keyword evidence="5" id="KW-0732">Signal</keyword>
<dbReference type="Proteomes" id="UP000244810">
    <property type="component" value="Unassembled WGS sequence"/>
</dbReference>
<accession>A0A2T7UXZ3</accession>
<comment type="caution">
    <text evidence="7">The sequence shown here is derived from an EMBL/GenBank/DDBJ whole genome shotgun (WGS) entry which is preliminary data.</text>
</comment>
<dbReference type="EMBL" id="QDDR01000001">
    <property type="protein sequence ID" value="PVE49436.1"/>
    <property type="molecule type" value="Genomic_DNA"/>
</dbReference>
<evidence type="ECO:0000259" key="6">
    <source>
        <dbReference type="PROSITE" id="PS51007"/>
    </source>
</evidence>
<proteinExistence type="predicted"/>
<dbReference type="OrthoDB" id="9805828at2"/>
<evidence type="ECO:0000313" key="8">
    <source>
        <dbReference type="Proteomes" id="UP000244810"/>
    </source>
</evidence>
<evidence type="ECO:0000256" key="5">
    <source>
        <dbReference type="SAM" id="SignalP"/>
    </source>
</evidence>
<dbReference type="AlphaFoldDB" id="A0A2T7UXZ3"/>
<evidence type="ECO:0000256" key="1">
    <source>
        <dbReference type="ARBA" id="ARBA00022617"/>
    </source>
</evidence>
<protein>
    <submittedName>
        <fullName evidence="7">Cytochrome C</fullName>
    </submittedName>
</protein>
<dbReference type="GO" id="GO:0020037">
    <property type="term" value="F:heme binding"/>
    <property type="evidence" value="ECO:0007669"/>
    <property type="project" value="InterPro"/>
</dbReference>
<dbReference type="RefSeq" id="WP_107749940.1">
    <property type="nucleotide sequence ID" value="NZ_QBKF01000001.1"/>
</dbReference>
<dbReference type="PROSITE" id="PS51007">
    <property type="entry name" value="CYTC"/>
    <property type="match status" value="1"/>
</dbReference>
<feature type="chain" id="PRO_5015624581" evidence="5">
    <location>
        <begin position="23"/>
        <end position="147"/>
    </location>
</feature>
<keyword evidence="3 4" id="KW-0408">Iron</keyword>
<dbReference type="SUPFAM" id="SSF46626">
    <property type="entry name" value="Cytochrome c"/>
    <property type="match status" value="1"/>
</dbReference>
<dbReference type="GO" id="GO:0046872">
    <property type="term" value="F:metal ion binding"/>
    <property type="evidence" value="ECO:0007669"/>
    <property type="project" value="UniProtKB-KW"/>
</dbReference>
<keyword evidence="2 4" id="KW-0479">Metal-binding</keyword>
<dbReference type="GO" id="GO:0009055">
    <property type="term" value="F:electron transfer activity"/>
    <property type="evidence" value="ECO:0007669"/>
    <property type="project" value="InterPro"/>
</dbReference>
<evidence type="ECO:0000256" key="2">
    <source>
        <dbReference type="ARBA" id="ARBA00022723"/>
    </source>
</evidence>
<evidence type="ECO:0000256" key="3">
    <source>
        <dbReference type="ARBA" id="ARBA00023004"/>
    </source>
</evidence>
<gene>
    <name evidence="7" type="ORF">DDE23_03295</name>
</gene>
<dbReference type="Gene3D" id="1.10.760.10">
    <property type="entry name" value="Cytochrome c-like domain"/>
    <property type="match status" value="1"/>
</dbReference>
<evidence type="ECO:0000313" key="7">
    <source>
        <dbReference type="EMBL" id="PVE49436.1"/>
    </source>
</evidence>
<organism evidence="7 8">
    <name type="scientific">Pararhodobacter aggregans</name>
    <dbReference type="NCBI Taxonomy" id="404875"/>
    <lineage>
        <taxon>Bacteria</taxon>
        <taxon>Pseudomonadati</taxon>
        <taxon>Pseudomonadota</taxon>
        <taxon>Alphaproteobacteria</taxon>
        <taxon>Rhodobacterales</taxon>
        <taxon>Paracoccaceae</taxon>
        <taxon>Pararhodobacter</taxon>
    </lineage>
</organism>
<keyword evidence="8" id="KW-1185">Reference proteome</keyword>
<reference evidence="7 8" key="1">
    <citation type="journal article" date="2011" name="Syst. Appl. Microbiol.">
        <title>Defluviimonas denitrificans gen. nov., sp. nov., and Pararhodobacter aggregans gen. nov., sp. nov., non-phototrophic Rhodobacteraceae from the biofilter of a marine aquaculture.</title>
        <authorList>
            <person name="Foesel B.U."/>
            <person name="Drake H.L."/>
            <person name="Schramm A."/>
        </authorList>
    </citation>
    <scope>NUCLEOTIDE SEQUENCE [LARGE SCALE GENOMIC DNA]</scope>
    <source>
        <strain evidence="7 8">D1-19</strain>
    </source>
</reference>
<evidence type="ECO:0000256" key="4">
    <source>
        <dbReference type="PROSITE-ProRule" id="PRU00433"/>
    </source>
</evidence>
<keyword evidence="1 4" id="KW-0349">Heme</keyword>
<feature type="domain" description="Cytochrome c" evidence="6">
    <location>
        <begin position="24"/>
        <end position="140"/>
    </location>
</feature>
<feature type="signal peptide" evidence="5">
    <location>
        <begin position="1"/>
        <end position="22"/>
    </location>
</feature>
<name>A0A2T7UXZ3_9RHOB</name>
<dbReference type="InterPro" id="IPR009056">
    <property type="entry name" value="Cyt_c-like_dom"/>
</dbReference>
<dbReference type="InterPro" id="IPR036909">
    <property type="entry name" value="Cyt_c-like_dom_sf"/>
</dbReference>
<sequence length="147" mass="15369">MMKILTLSATALLSLGAGAAHAEGDAAAGEGMWRNCRSCHAIVADDGTVIQRGGRTGPNLYGLPGRAPASVEGFRYSDGLHQLAASEGGEVWTEDLFAEYVADPTGFLRAHLGNNSVRSPMSYRLASGAEDMWAYLVSVSPEAAPAE</sequence>